<gene>
    <name evidence="1" type="ORF">WA026_008409</name>
</gene>
<protein>
    <submittedName>
        <fullName evidence="1">Uncharacterized protein</fullName>
    </submittedName>
</protein>
<keyword evidence="2" id="KW-1185">Reference proteome</keyword>
<organism evidence="1 2">
    <name type="scientific">Henosepilachna vigintioctopunctata</name>
    <dbReference type="NCBI Taxonomy" id="420089"/>
    <lineage>
        <taxon>Eukaryota</taxon>
        <taxon>Metazoa</taxon>
        <taxon>Ecdysozoa</taxon>
        <taxon>Arthropoda</taxon>
        <taxon>Hexapoda</taxon>
        <taxon>Insecta</taxon>
        <taxon>Pterygota</taxon>
        <taxon>Neoptera</taxon>
        <taxon>Endopterygota</taxon>
        <taxon>Coleoptera</taxon>
        <taxon>Polyphaga</taxon>
        <taxon>Cucujiformia</taxon>
        <taxon>Coccinelloidea</taxon>
        <taxon>Coccinellidae</taxon>
        <taxon>Epilachninae</taxon>
        <taxon>Epilachnini</taxon>
        <taxon>Henosepilachna</taxon>
    </lineage>
</organism>
<sequence>MDPNWGISKNVLHNRHKIQGFVKYVTQKLVYQFDPDIITLKMQLFFSLNCQENDEIVRRLRAQLNVKILPLQMNITRVTYLGAADSKTNQKFYKKLIYYMSLHSGMGNPTHENV</sequence>
<dbReference type="EMBL" id="JARQZJ010000063">
    <property type="protein sequence ID" value="KAK9879908.1"/>
    <property type="molecule type" value="Genomic_DNA"/>
</dbReference>
<dbReference type="Proteomes" id="UP001431783">
    <property type="component" value="Unassembled WGS sequence"/>
</dbReference>
<comment type="caution">
    <text evidence="1">The sequence shown here is derived from an EMBL/GenBank/DDBJ whole genome shotgun (WGS) entry which is preliminary data.</text>
</comment>
<feature type="non-terminal residue" evidence="1">
    <location>
        <position position="114"/>
    </location>
</feature>
<evidence type="ECO:0000313" key="2">
    <source>
        <dbReference type="Proteomes" id="UP001431783"/>
    </source>
</evidence>
<accession>A0AAW1UB71</accession>
<name>A0AAW1UB71_9CUCU</name>
<proteinExistence type="predicted"/>
<dbReference type="AlphaFoldDB" id="A0AAW1UB71"/>
<evidence type="ECO:0000313" key="1">
    <source>
        <dbReference type="EMBL" id="KAK9879908.1"/>
    </source>
</evidence>
<reference evidence="1 2" key="1">
    <citation type="submission" date="2023-03" db="EMBL/GenBank/DDBJ databases">
        <title>Genome insight into feeding habits of ladybird beetles.</title>
        <authorList>
            <person name="Li H.-S."/>
            <person name="Huang Y.-H."/>
            <person name="Pang H."/>
        </authorList>
    </citation>
    <scope>NUCLEOTIDE SEQUENCE [LARGE SCALE GENOMIC DNA]</scope>
    <source>
        <strain evidence="1">SYSU_2023b</strain>
        <tissue evidence="1">Whole body</tissue>
    </source>
</reference>